<dbReference type="GeneID" id="20363280"/>
<proteinExistence type="predicted"/>
<accession>K3VKY1</accession>
<evidence type="ECO:0000313" key="2">
    <source>
        <dbReference type="EMBL" id="EKJ75189.1"/>
    </source>
</evidence>
<sequence>MYSGRARTQRTRRPKRAYDE</sequence>
<organism evidence="2 3">
    <name type="scientific">Fusarium pseudograminearum (strain CS3096)</name>
    <name type="common">Wheat and barley crown-rot fungus</name>
    <dbReference type="NCBI Taxonomy" id="1028729"/>
    <lineage>
        <taxon>Eukaryota</taxon>
        <taxon>Fungi</taxon>
        <taxon>Dikarya</taxon>
        <taxon>Ascomycota</taxon>
        <taxon>Pezizomycotina</taxon>
        <taxon>Sordariomycetes</taxon>
        <taxon>Hypocreomycetidae</taxon>
        <taxon>Hypocreales</taxon>
        <taxon>Nectriaceae</taxon>
        <taxon>Fusarium</taxon>
    </lineage>
</organism>
<gene>
    <name evidence="2" type="ORF">FPSE_04662</name>
</gene>
<comment type="caution">
    <text evidence="2">The sequence shown here is derived from an EMBL/GenBank/DDBJ whole genome shotgun (WGS) entry which is preliminary data.</text>
</comment>
<feature type="compositionally biased region" description="Basic residues" evidence="1">
    <location>
        <begin position="7"/>
        <end position="20"/>
    </location>
</feature>
<dbReference type="EMBL" id="AFNW01000095">
    <property type="protein sequence ID" value="EKJ75189.1"/>
    <property type="molecule type" value="Genomic_DNA"/>
</dbReference>
<dbReference type="AlphaFoldDB" id="K3VKY1"/>
<keyword evidence="3" id="KW-1185">Reference proteome</keyword>
<dbReference type="HOGENOM" id="CLU_3428527_0_0_1"/>
<evidence type="ECO:0000313" key="3">
    <source>
        <dbReference type="Proteomes" id="UP000007978"/>
    </source>
</evidence>
<evidence type="ECO:0000256" key="1">
    <source>
        <dbReference type="SAM" id="MobiDB-lite"/>
    </source>
</evidence>
<dbReference type="Proteomes" id="UP000007978">
    <property type="component" value="Chromosome 2"/>
</dbReference>
<name>K3VKY1_FUSPC</name>
<protein>
    <submittedName>
        <fullName evidence="2">Uncharacterized protein</fullName>
    </submittedName>
</protein>
<reference evidence="2 3" key="1">
    <citation type="journal article" date="2012" name="PLoS Pathog.">
        <title>Comparative pathogenomics reveals horizontally acquired novel virulence genes in fungi infecting cereal hosts.</title>
        <authorList>
            <person name="Gardiner D.M."/>
            <person name="McDonald M.C."/>
            <person name="Covarelli L."/>
            <person name="Solomon P.S."/>
            <person name="Rusu A.G."/>
            <person name="Marshall M."/>
            <person name="Kazan K."/>
            <person name="Chakraborty S."/>
            <person name="McDonald B.A."/>
            <person name="Manners J.M."/>
        </authorList>
    </citation>
    <scope>NUCLEOTIDE SEQUENCE [LARGE SCALE GENOMIC DNA]</scope>
    <source>
        <strain evidence="2 3">CS3096</strain>
    </source>
</reference>
<feature type="region of interest" description="Disordered" evidence="1">
    <location>
        <begin position="1"/>
        <end position="20"/>
    </location>
</feature>
<dbReference type="RefSeq" id="XP_061844446.1">
    <property type="nucleotide sequence ID" value="XM_061988441.1"/>
</dbReference>